<dbReference type="EMBL" id="LT906446">
    <property type="protein sequence ID" value="SNU94180.1"/>
    <property type="molecule type" value="Genomic_DNA"/>
</dbReference>
<evidence type="ECO:0000259" key="1">
    <source>
        <dbReference type="Pfam" id="PF04717"/>
    </source>
</evidence>
<reference evidence="2 3" key="1">
    <citation type="submission" date="2017-06" db="EMBL/GenBank/DDBJ databases">
        <authorList>
            <consortium name="Pathogen Informatics"/>
        </authorList>
    </citation>
    <scope>NUCLEOTIDE SEQUENCE [LARGE SCALE GENOMIC DNA]</scope>
    <source>
        <strain evidence="2 3">NCTC10570</strain>
    </source>
</reference>
<gene>
    <name evidence="2" type="ORF">SAMEA4364220_00160</name>
</gene>
<name>A0A239T8W0_9FIRM</name>
<dbReference type="InterPro" id="IPR006531">
    <property type="entry name" value="Gp5/Vgr_OB"/>
</dbReference>
<sequence>MKIKGFEKVFYINEFELKKAKNRHSICKFKASIQDGEIDRYLNLVGKQVTIQLESDIPIFVGIIQEIDVEKTYSSISLNVSLISLSSLIDNVKKSRVFQDPKKKINDILSAKRLALKKCELHLADKVKNIEYKRVIVQNQETDFDFICRIARYINTDVWIIDTIENQFEFYIDEQVSDRVNKVEEKEIIEYKIKKSNYNYKFELVLDKYLELGRIVQIGKSVQKYIIEQVIVRQVHNTNKYIYVLNLLENKRREQTDAVYLEKTLKLKAKVTNIKDPENKGRIQVEFIEKNVEDMDKDLIKRTWLAYNSPYSGKQSGIVFLPDVDDIVEVIFTNEECYVGSTFRDKSLLAECQNVEEKYIGNNYKQRIFWKKDSLELFSFENKIIMNKDKIEMSVGNNKLIMNKDLIVLQTEENQVLLGKDGLINKSQKDIDLQGKNIKFGSEDKIQFEAKNKINIKGNSDINVKSSGTLSLNGNKVNIC</sequence>
<organism evidence="2 3">
    <name type="scientific">Megamonas hypermegale</name>
    <dbReference type="NCBI Taxonomy" id="158847"/>
    <lineage>
        <taxon>Bacteria</taxon>
        <taxon>Bacillati</taxon>
        <taxon>Bacillota</taxon>
        <taxon>Negativicutes</taxon>
        <taxon>Selenomonadales</taxon>
        <taxon>Selenomonadaceae</taxon>
        <taxon>Megamonas</taxon>
    </lineage>
</organism>
<keyword evidence="3" id="KW-1185">Reference proteome</keyword>
<dbReference type="AlphaFoldDB" id="A0A239T8W0"/>
<proteinExistence type="predicted"/>
<dbReference type="SUPFAM" id="SSF69255">
    <property type="entry name" value="gp5 N-terminal domain-like"/>
    <property type="match status" value="1"/>
</dbReference>
<evidence type="ECO:0000313" key="2">
    <source>
        <dbReference type="EMBL" id="SNU94180.1"/>
    </source>
</evidence>
<dbReference type="Proteomes" id="UP000215383">
    <property type="component" value="Chromosome 1"/>
</dbReference>
<dbReference type="GeneID" id="78506204"/>
<evidence type="ECO:0000313" key="3">
    <source>
        <dbReference type="Proteomes" id="UP000215383"/>
    </source>
</evidence>
<dbReference type="InterPro" id="IPR037026">
    <property type="entry name" value="Vgr_OB-fold_dom_sf"/>
</dbReference>
<protein>
    <submittedName>
        <fullName evidence="2">Uncharacterized protein conserved in bacteria</fullName>
    </submittedName>
</protein>
<dbReference type="SUPFAM" id="SSF69279">
    <property type="entry name" value="Phage tail proteins"/>
    <property type="match status" value="1"/>
</dbReference>
<feature type="domain" description="Gp5/Type VI secretion system Vgr protein OB-fold" evidence="1">
    <location>
        <begin position="268"/>
        <end position="336"/>
    </location>
</feature>
<accession>A0A239T8W0</accession>
<dbReference type="Pfam" id="PF04717">
    <property type="entry name" value="Phage_base_V"/>
    <property type="match status" value="1"/>
</dbReference>
<dbReference type="eggNOG" id="COG3501">
    <property type="taxonomic scope" value="Bacteria"/>
</dbReference>
<dbReference type="RefSeq" id="WP_027889909.1">
    <property type="nucleotide sequence ID" value="NZ_LT906446.1"/>
</dbReference>
<dbReference type="Gene3D" id="2.40.50.230">
    <property type="entry name" value="Gp5 N-terminal domain"/>
    <property type="match status" value="1"/>
</dbReference>